<feature type="transmembrane region" description="Helical" evidence="1">
    <location>
        <begin position="20"/>
        <end position="44"/>
    </location>
</feature>
<sequence>MTVTAKTTTARLRYIDNLRVALTALVVLHHVALTYGNIPLWFYAEPAKDSSGVALDILVTFDQAFFMGLFFLISGFFTPGAYDRKGTWPFLRDRLMRLGVPLLIFLLLVRPLVNFGSYSSVEAASGVTDLPYWLFYLFSWDPGPMWFVEVLLGFAALYALWRHFARPVSGADTPAAPGARAVIAFALGLAAVTFLWRLAVPIGAYWPVVGLPSPAYLPQYAGLFAVGVLAHRRRWLEALTPRAGRLGFLTAGVVTLVLLPLSAVTGGALQTLAVAVWDSVFAVALAIGLLWLFRKRFDRQGPRGRFLSEHAYAVYFVHPVVLVGLGYAFRPLDAPAVVKFAVMAAFALPLCWGLAYAVRSLPGARRVL</sequence>
<dbReference type="Proteomes" id="UP000534286">
    <property type="component" value="Unassembled WGS sequence"/>
</dbReference>
<feature type="transmembrane region" description="Helical" evidence="1">
    <location>
        <begin position="94"/>
        <end position="113"/>
    </location>
</feature>
<keyword evidence="1" id="KW-0812">Transmembrane</keyword>
<dbReference type="PANTHER" id="PTHR36927:SF4">
    <property type="entry name" value="BLR5718 PROTEIN"/>
    <property type="match status" value="1"/>
</dbReference>
<keyword evidence="4" id="KW-1185">Reference proteome</keyword>
<keyword evidence="1" id="KW-1133">Transmembrane helix</keyword>
<feature type="transmembrane region" description="Helical" evidence="1">
    <location>
        <begin position="182"/>
        <end position="208"/>
    </location>
</feature>
<feature type="transmembrane region" description="Helical" evidence="1">
    <location>
        <begin position="312"/>
        <end position="330"/>
    </location>
</feature>
<dbReference type="InterPro" id="IPR002656">
    <property type="entry name" value="Acyl_transf_3_dom"/>
</dbReference>
<feature type="transmembrane region" description="Helical" evidence="1">
    <location>
        <begin position="64"/>
        <end position="82"/>
    </location>
</feature>
<feature type="domain" description="Acyltransferase 3" evidence="2">
    <location>
        <begin position="13"/>
        <end position="355"/>
    </location>
</feature>
<dbReference type="AlphaFoldDB" id="A0A7W7W6V2"/>
<dbReference type="Pfam" id="PF01757">
    <property type="entry name" value="Acyl_transf_3"/>
    <property type="match status" value="1"/>
</dbReference>
<organism evidence="3 4">
    <name type="scientific">Streptosporangium album</name>
    <dbReference type="NCBI Taxonomy" id="47479"/>
    <lineage>
        <taxon>Bacteria</taxon>
        <taxon>Bacillati</taxon>
        <taxon>Actinomycetota</taxon>
        <taxon>Actinomycetes</taxon>
        <taxon>Streptosporangiales</taxon>
        <taxon>Streptosporangiaceae</taxon>
        <taxon>Streptosporangium</taxon>
    </lineage>
</organism>
<gene>
    <name evidence="3" type="ORF">FHR32_000513</name>
</gene>
<evidence type="ECO:0000313" key="3">
    <source>
        <dbReference type="EMBL" id="MBB4936208.1"/>
    </source>
</evidence>
<feature type="transmembrane region" description="Helical" evidence="1">
    <location>
        <begin position="269"/>
        <end position="292"/>
    </location>
</feature>
<proteinExistence type="predicted"/>
<dbReference type="EMBL" id="JACHJU010000001">
    <property type="protein sequence ID" value="MBB4936208.1"/>
    <property type="molecule type" value="Genomic_DNA"/>
</dbReference>
<dbReference type="RefSeq" id="WP_184752606.1">
    <property type="nucleotide sequence ID" value="NZ_BAABEK010000002.1"/>
</dbReference>
<evidence type="ECO:0000259" key="2">
    <source>
        <dbReference type="Pfam" id="PF01757"/>
    </source>
</evidence>
<dbReference type="GO" id="GO:0016747">
    <property type="term" value="F:acyltransferase activity, transferring groups other than amino-acyl groups"/>
    <property type="evidence" value="ECO:0007669"/>
    <property type="project" value="InterPro"/>
</dbReference>
<name>A0A7W7W6V2_9ACTN</name>
<feature type="transmembrane region" description="Helical" evidence="1">
    <location>
        <begin position="336"/>
        <end position="358"/>
    </location>
</feature>
<keyword evidence="1" id="KW-0472">Membrane</keyword>
<evidence type="ECO:0000313" key="4">
    <source>
        <dbReference type="Proteomes" id="UP000534286"/>
    </source>
</evidence>
<feature type="transmembrane region" description="Helical" evidence="1">
    <location>
        <begin position="243"/>
        <end position="263"/>
    </location>
</feature>
<accession>A0A7W7W6V2</accession>
<evidence type="ECO:0000256" key="1">
    <source>
        <dbReference type="SAM" id="Phobius"/>
    </source>
</evidence>
<reference evidence="3 4" key="1">
    <citation type="submission" date="2020-08" db="EMBL/GenBank/DDBJ databases">
        <title>Sequencing the genomes of 1000 actinobacteria strains.</title>
        <authorList>
            <person name="Klenk H.-P."/>
        </authorList>
    </citation>
    <scope>NUCLEOTIDE SEQUENCE [LARGE SCALE GENOMIC DNA]</scope>
    <source>
        <strain evidence="3 4">DSM 43023</strain>
    </source>
</reference>
<protein>
    <submittedName>
        <fullName evidence="3">Peptidoglycan/LPS O-acetylase OafA/YrhL</fullName>
    </submittedName>
</protein>
<comment type="caution">
    <text evidence="3">The sequence shown here is derived from an EMBL/GenBank/DDBJ whole genome shotgun (WGS) entry which is preliminary data.</text>
</comment>
<dbReference type="InterPro" id="IPR050623">
    <property type="entry name" value="Glucan_succinyl_AcylTrfase"/>
</dbReference>
<dbReference type="PANTHER" id="PTHR36927">
    <property type="entry name" value="BLR4337 PROTEIN"/>
    <property type="match status" value="1"/>
</dbReference>
<feature type="transmembrane region" description="Helical" evidence="1">
    <location>
        <begin position="143"/>
        <end position="161"/>
    </location>
</feature>
<feature type="transmembrane region" description="Helical" evidence="1">
    <location>
        <begin position="214"/>
        <end position="231"/>
    </location>
</feature>